<feature type="compositionally biased region" description="Basic and acidic residues" evidence="16">
    <location>
        <begin position="965"/>
        <end position="978"/>
    </location>
</feature>
<feature type="region of interest" description="Disordered" evidence="16">
    <location>
        <begin position="637"/>
        <end position="700"/>
    </location>
</feature>
<keyword evidence="7" id="KW-0597">Phosphoprotein</keyword>
<dbReference type="GO" id="GO:0005737">
    <property type="term" value="C:cytoplasm"/>
    <property type="evidence" value="ECO:0007669"/>
    <property type="project" value="UniProtKB-SubCell"/>
</dbReference>
<feature type="compositionally biased region" description="Polar residues" evidence="16">
    <location>
        <begin position="912"/>
        <end position="925"/>
    </location>
</feature>
<keyword evidence="8" id="KW-0677">Repeat</keyword>
<proteinExistence type="inferred from homology"/>
<keyword evidence="9" id="KW-0805">Transcription regulation</keyword>
<dbReference type="InterPro" id="IPR000008">
    <property type="entry name" value="C2_dom"/>
</dbReference>
<feature type="compositionally biased region" description="Polar residues" evidence="16">
    <location>
        <begin position="637"/>
        <end position="669"/>
    </location>
</feature>
<dbReference type="PANTHER" id="PTHR14791:SF29">
    <property type="entry name" value="PROTEIN KIBRA"/>
    <property type="match status" value="1"/>
</dbReference>
<keyword evidence="11" id="KW-0472">Membrane</keyword>
<dbReference type="Pfam" id="PF00397">
    <property type="entry name" value="WW"/>
    <property type="match status" value="1"/>
</dbReference>
<comment type="subcellular location">
    <subcellularLocation>
        <location evidence="1">Apical cell membrane</location>
    </subcellularLocation>
    <subcellularLocation>
        <location evidence="2">Cytoplasm</location>
    </subcellularLocation>
</comment>
<dbReference type="GO" id="GO:0006355">
    <property type="term" value="P:regulation of DNA-templated transcription"/>
    <property type="evidence" value="ECO:0007669"/>
    <property type="project" value="TreeGrafter"/>
</dbReference>
<evidence type="ECO:0000256" key="14">
    <source>
        <dbReference type="ARBA" id="ARBA00025969"/>
    </source>
</evidence>
<accession>A0AAD8AV83</accession>
<keyword evidence="12" id="KW-0804">Transcription</keyword>
<dbReference type="SMART" id="SM00456">
    <property type="entry name" value="WW"/>
    <property type="match status" value="2"/>
</dbReference>
<dbReference type="Pfam" id="PF00168">
    <property type="entry name" value="C2"/>
    <property type="match status" value="1"/>
</dbReference>
<evidence type="ECO:0000256" key="8">
    <source>
        <dbReference type="ARBA" id="ARBA00022737"/>
    </source>
</evidence>
<dbReference type="SMART" id="SM00239">
    <property type="entry name" value="C2"/>
    <property type="match status" value="1"/>
</dbReference>
<dbReference type="Proteomes" id="UP001233172">
    <property type="component" value="Unassembled WGS sequence"/>
</dbReference>
<dbReference type="GO" id="GO:0019900">
    <property type="term" value="F:kinase binding"/>
    <property type="evidence" value="ECO:0007669"/>
    <property type="project" value="TreeGrafter"/>
</dbReference>
<dbReference type="GO" id="GO:0046621">
    <property type="term" value="P:negative regulation of organ growth"/>
    <property type="evidence" value="ECO:0007669"/>
    <property type="project" value="TreeGrafter"/>
</dbReference>
<feature type="region of interest" description="Disordered" evidence="16">
    <location>
        <begin position="912"/>
        <end position="1000"/>
    </location>
</feature>
<dbReference type="InterPro" id="IPR051105">
    <property type="entry name" value="WWC/KIBRA_Hippo_Reg"/>
</dbReference>
<dbReference type="GO" id="GO:0035330">
    <property type="term" value="P:regulation of hippo signaling"/>
    <property type="evidence" value="ECO:0007669"/>
    <property type="project" value="TreeGrafter"/>
</dbReference>
<dbReference type="Pfam" id="PF25802">
    <property type="entry name" value="WWC1"/>
    <property type="match status" value="1"/>
</dbReference>
<evidence type="ECO:0000256" key="9">
    <source>
        <dbReference type="ARBA" id="ARBA00023015"/>
    </source>
</evidence>
<evidence type="ECO:0000313" key="19">
    <source>
        <dbReference type="EMBL" id="KAK0043032.1"/>
    </source>
</evidence>
<dbReference type="PROSITE" id="PS01159">
    <property type="entry name" value="WW_DOMAIN_1"/>
    <property type="match status" value="1"/>
</dbReference>
<feature type="compositionally biased region" description="Acidic residues" evidence="16">
    <location>
        <begin position="982"/>
        <end position="1000"/>
    </location>
</feature>
<dbReference type="InterPro" id="IPR001202">
    <property type="entry name" value="WW_dom"/>
</dbReference>
<feature type="compositionally biased region" description="Polar residues" evidence="16">
    <location>
        <begin position="868"/>
        <end position="882"/>
    </location>
</feature>
<keyword evidence="5" id="KW-1003">Cell membrane</keyword>
<evidence type="ECO:0000256" key="11">
    <source>
        <dbReference type="ARBA" id="ARBA00023136"/>
    </source>
</evidence>
<evidence type="ECO:0000256" key="2">
    <source>
        <dbReference type="ARBA" id="ARBA00004496"/>
    </source>
</evidence>
<dbReference type="CDD" id="cd00201">
    <property type="entry name" value="WW"/>
    <property type="match status" value="2"/>
</dbReference>
<evidence type="ECO:0000256" key="7">
    <source>
        <dbReference type="ARBA" id="ARBA00022553"/>
    </source>
</evidence>
<feature type="region of interest" description="Disordered" evidence="16">
    <location>
        <begin position="868"/>
        <end position="896"/>
    </location>
</feature>
<sequence length="1409" mass="157320">MPERGNGDLPLPEGWEKAVDYDGKSFYIDHINRRTTWIDPRDRFTKPQSFADCVGDELPLGWEEAFDPNVGVYYINHINQLNQLEDPRIQWRQEQEHMLKEYLVTAQEDLEAKKEIYSIKEQRLLLAQDEFQYLNETLSGWKSSRTSLNSNSSVGSTKYDPDLLKQDVNLAKSRVARLKQELEQIGAEMSYKERGVETLSNVGQKLQCISGGYSLEQAQRILSEIHQLRNQMSQGEKEKNELMQALARLKEEMLKRASGSSPDVSTLSLAQEMLDMASQTDLRGEFGLNQNKLLAEKTRMRLQYDEAHKTLADLKLRLANIEDKMLPGQPESDRDRLLLLQEKEQLLRELRSIDPKGRSEDDMASIRQRITKLEYDLRHAQVISNKQIQQRISLHDEKASIMHQIEETAKLTSYLESQLRSLSLSTLSVSSGSSLGSLGSLSAGSRGSLNSLSTMDIYSAAQKCGSAGEVNLQELHQRVEKLLQGKSSAKPNKLLLNHPLVILNFLGHSMSPIQEAHALLPHDDVTEAATSSYMQSVLMGSQEKVDAAGSAPKQSSLLSLASSASQVSPVYGFGPPPSYEQHMNALEQRHVPQSVLNPLAQQLGSGINIININGTSSVKDNFQWQVNGNISLSSEQSKLTDLSPLTSNSNELYSQMNSLPSQSRATPNVESVAGNPPLSPISESSSGVGHNLSGGNTRSVSAAVSDESVAGDSGVFEASVKRTGSIDQVLESHMESAQIQIKLKYEGVDGQLIVGIEQARNLAVLPFPKDSCVCIKAALLPSQNVFLKTKPLCDVKSPKFSEVFRVSIPEHSLYSKTLQVHVWSISQEKKEECLGCAQVSLADFDPKSVSLRWYNVLSFRFMQSDQKGQGSLQSQTSVSNMTEDAKKSKEKPGQDRVDQLLEASSARLRQVLSVSDDQSSGTDSVSGRRDSSKSTTQPAVCGKEESSDESTIISSQTSTLTRNQGPEDMKNHRFDSPHMYDGLEDEEEDEEEDDEEIDDKDEDYAEMIQKVLTELADSVDNFEDEELTEEGLLNSKCDKETNTELGDYRLREYKHRGTHHHHHYQHRQANTLRSSTIRRSQTFSPACRQPPPGYVCKLNRSDSDSSMPLYKRMPFQRNSVSRRSLRWKRADGSIAMMPLSSQLPFRTSLDLELDLQAFHTKLSHLNDEITRLKELKRTLEETKSKGEGDLPDWLSENEKFHRLLAMAEKMVFPEGAKKEYISRQDKRAEQLIRKVTKDVQRMRQGTQQSRTFNFREKMAFFTSSSMDVPVIPSEAIKSSSRHLTALQPSGVYPAQSKHLHNYLASEALPSYPGTASAPVLGQNVTENVESLSNDLVRRSQINGDQLSPLLSYSAYANGASNAASQKSQLSVEMLANSTARSQSPSVNKSKSINQTMGAFFLDTRLGEEV</sequence>
<evidence type="ECO:0000256" key="5">
    <source>
        <dbReference type="ARBA" id="ARBA00022475"/>
    </source>
</evidence>
<dbReference type="Gene3D" id="2.20.70.10">
    <property type="match status" value="2"/>
</dbReference>
<dbReference type="InterPro" id="IPR035892">
    <property type="entry name" value="C2_domain_sf"/>
</dbReference>
<evidence type="ECO:0000256" key="1">
    <source>
        <dbReference type="ARBA" id="ARBA00004221"/>
    </source>
</evidence>
<comment type="similarity">
    <text evidence="3">Belongs to the WWC family. KIBRA subfamily.</text>
</comment>
<feature type="domain" description="C2" evidence="17">
    <location>
        <begin position="735"/>
        <end position="854"/>
    </location>
</feature>
<dbReference type="GO" id="GO:0016324">
    <property type="term" value="C:apical plasma membrane"/>
    <property type="evidence" value="ECO:0007669"/>
    <property type="project" value="UniProtKB-SubCell"/>
</dbReference>
<keyword evidence="6" id="KW-0963">Cytoplasm</keyword>
<dbReference type="PANTHER" id="PTHR14791">
    <property type="entry name" value="BOMB/KIRA PROTEINS"/>
    <property type="match status" value="1"/>
</dbReference>
<evidence type="ECO:0000256" key="3">
    <source>
        <dbReference type="ARBA" id="ARBA00010585"/>
    </source>
</evidence>
<comment type="subunit">
    <text evidence="14">Forms a complex with Mer and Ex. Interacts (via domain WW 1) with Ex (via RXPPXY motif). Interacts with Mer, Sav, Hpo and Wts.</text>
</comment>
<evidence type="ECO:0000256" key="15">
    <source>
        <dbReference type="SAM" id="Coils"/>
    </source>
</evidence>
<evidence type="ECO:0000256" key="6">
    <source>
        <dbReference type="ARBA" id="ARBA00022490"/>
    </source>
</evidence>
<evidence type="ECO:0000256" key="13">
    <source>
        <dbReference type="ARBA" id="ARBA00024960"/>
    </source>
</evidence>
<dbReference type="InterPro" id="IPR037771">
    <property type="entry name" value="C2_WWC"/>
</dbReference>
<comment type="caution">
    <text evidence="19">The sequence shown here is derived from an EMBL/GenBank/DDBJ whole genome shotgun (WGS) entry which is preliminary data.</text>
</comment>
<feature type="coiled-coil region" evidence="15">
    <location>
        <begin position="218"/>
        <end position="252"/>
    </location>
</feature>
<name>A0AAD8AV83_BIOPF</name>
<keyword evidence="20" id="KW-1185">Reference proteome</keyword>
<evidence type="ECO:0000256" key="10">
    <source>
        <dbReference type="ARBA" id="ARBA00023054"/>
    </source>
</evidence>
<dbReference type="SUPFAM" id="SSF49562">
    <property type="entry name" value="C2 domain (Calcium/lipid-binding domain, CaLB)"/>
    <property type="match status" value="1"/>
</dbReference>
<feature type="domain" description="WW" evidence="18">
    <location>
        <begin position="9"/>
        <end position="42"/>
    </location>
</feature>
<feature type="compositionally biased region" description="Low complexity" evidence="16">
    <location>
        <begin position="949"/>
        <end position="959"/>
    </location>
</feature>
<reference evidence="19" key="2">
    <citation type="submission" date="2023-04" db="EMBL/GenBank/DDBJ databases">
        <authorList>
            <person name="Bu L."/>
            <person name="Lu L."/>
            <person name="Laidemitt M.R."/>
            <person name="Zhang S.M."/>
            <person name="Mutuku M."/>
            <person name="Mkoji G."/>
            <person name="Steinauer M."/>
            <person name="Loker E.S."/>
        </authorList>
    </citation>
    <scope>NUCLEOTIDE SEQUENCE</scope>
    <source>
        <strain evidence="19">KasaAsao</strain>
        <tissue evidence="19">Whole Snail</tissue>
    </source>
</reference>
<feature type="compositionally biased region" description="Basic and acidic residues" evidence="16">
    <location>
        <begin position="883"/>
        <end position="896"/>
    </location>
</feature>
<comment type="function">
    <text evidence="13">Regulator of the Hippo/SWH (Sav/Wts/Hpo) signaling pathway, a signaling pathway that plays a pivotal role in organ size control and tumor suppression by restricting proliferation and promoting apoptosis. The core of this pathway is composed of a kinase cascade wherein Hippo (Hpo), in complex with its regulatory protein Salvador (Sav), phosphorylates and activates Warts (Wts) in complex with its regulatory protein Mats, which in turn phosphorylates and inactivates the Yorkie (Yki) oncoprotein. Kibra acts synergistically along with Ex and Mer to regulate the Hippo signaling pathway.</text>
</comment>
<gene>
    <name evidence="19" type="ORF">Bpfe_027541</name>
</gene>
<dbReference type="PROSITE" id="PS50020">
    <property type="entry name" value="WW_DOMAIN_2"/>
    <property type="match status" value="2"/>
</dbReference>
<evidence type="ECO:0000313" key="20">
    <source>
        <dbReference type="Proteomes" id="UP001233172"/>
    </source>
</evidence>
<dbReference type="PROSITE" id="PS50004">
    <property type="entry name" value="C2"/>
    <property type="match status" value="1"/>
</dbReference>
<feature type="domain" description="WW" evidence="18">
    <location>
        <begin position="56"/>
        <end position="89"/>
    </location>
</feature>
<dbReference type="InterPro" id="IPR057747">
    <property type="entry name" value="WWC1_hairpin"/>
</dbReference>
<evidence type="ECO:0000256" key="12">
    <source>
        <dbReference type="ARBA" id="ARBA00023163"/>
    </source>
</evidence>
<dbReference type="CDD" id="cd08680">
    <property type="entry name" value="C2_Kibra"/>
    <property type="match status" value="1"/>
</dbReference>
<evidence type="ECO:0000259" key="17">
    <source>
        <dbReference type="PROSITE" id="PS50004"/>
    </source>
</evidence>
<dbReference type="Gene3D" id="2.60.40.150">
    <property type="entry name" value="C2 domain"/>
    <property type="match status" value="1"/>
</dbReference>
<keyword evidence="10 15" id="KW-0175">Coiled coil</keyword>
<organism evidence="19 20">
    <name type="scientific">Biomphalaria pfeifferi</name>
    <name type="common">Bloodfluke planorb</name>
    <name type="synonym">Freshwater snail</name>
    <dbReference type="NCBI Taxonomy" id="112525"/>
    <lineage>
        <taxon>Eukaryota</taxon>
        <taxon>Metazoa</taxon>
        <taxon>Spiralia</taxon>
        <taxon>Lophotrochozoa</taxon>
        <taxon>Mollusca</taxon>
        <taxon>Gastropoda</taxon>
        <taxon>Heterobranchia</taxon>
        <taxon>Euthyneura</taxon>
        <taxon>Panpulmonata</taxon>
        <taxon>Hygrophila</taxon>
        <taxon>Lymnaeoidea</taxon>
        <taxon>Planorbidae</taxon>
        <taxon>Biomphalaria</taxon>
    </lineage>
</organism>
<reference evidence="19" key="1">
    <citation type="journal article" date="2023" name="PLoS Negl. Trop. Dis.">
        <title>A genome sequence for Biomphalaria pfeifferi, the major vector snail for the human-infecting parasite Schistosoma mansoni.</title>
        <authorList>
            <person name="Bu L."/>
            <person name="Lu L."/>
            <person name="Laidemitt M.R."/>
            <person name="Zhang S.M."/>
            <person name="Mutuku M."/>
            <person name="Mkoji G."/>
            <person name="Steinauer M."/>
            <person name="Loker E.S."/>
        </authorList>
    </citation>
    <scope>NUCLEOTIDE SEQUENCE</scope>
    <source>
        <strain evidence="19">KasaAsao</strain>
    </source>
</reference>
<evidence type="ECO:0000256" key="16">
    <source>
        <dbReference type="SAM" id="MobiDB-lite"/>
    </source>
</evidence>
<dbReference type="GO" id="GO:0060090">
    <property type="term" value="F:molecular adaptor activity"/>
    <property type="evidence" value="ECO:0007669"/>
    <property type="project" value="TreeGrafter"/>
</dbReference>
<evidence type="ECO:0000256" key="4">
    <source>
        <dbReference type="ARBA" id="ARBA00013712"/>
    </source>
</evidence>
<protein>
    <recommendedName>
        <fullName evidence="4">Protein kibra</fullName>
    </recommendedName>
</protein>
<dbReference type="EMBL" id="JASAOG010000226">
    <property type="protein sequence ID" value="KAK0043032.1"/>
    <property type="molecule type" value="Genomic_DNA"/>
</dbReference>
<dbReference type="GO" id="GO:0016477">
    <property type="term" value="P:cell migration"/>
    <property type="evidence" value="ECO:0007669"/>
    <property type="project" value="TreeGrafter"/>
</dbReference>
<feature type="compositionally biased region" description="Polar residues" evidence="16">
    <location>
        <begin position="681"/>
        <end position="698"/>
    </location>
</feature>
<evidence type="ECO:0000259" key="18">
    <source>
        <dbReference type="PROSITE" id="PS50020"/>
    </source>
</evidence>
<dbReference type="SUPFAM" id="SSF51045">
    <property type="entry name" value="WW domain"/>
    <property type="match status" value="2"/>
</dbReference>
<dbReference type="InterPro" id="IPR036020">
    <property type="entry name" value="WW_dom_sf"/>
</dbReference>